<evidence type="ECO:0000313" key="4">
    <source>
        <dbReference type="EMBL" id="BAU48146.1"/>
    </source>
</evidence>
<organism evidence="4 5">
    <name type="scientific">Sulfurifustis variabilis</name>
    <dbReference type="NCBI Taxonomy" id="1675686"/>
    <lineage>
        <taxon>Bacteria</taxon>
        <taxon>Pseudomonadati</taxon>
        <taxon>Pseudomonadota</taxon>
        <taxon>Gammaproteobacteria</taxon>
        <taxon>Acidiferrobacterales</taxon>
        <taxon>Acidiferrobacteraceae</taxon>
        <taxon>Sulfurifustis</taxon>
    </lineage>
</organism>
<feature type="domain" description="Cytoskeleton protein RodZ-like C-terminal" evidence="3">
    <location>
        <begin position="216"/>
        <end position="286"/>
    </location>
</feature>
<dbReference type="KEGG" id="sva:SVA_1584"/>
<dbReference type="Pfam" id="PF13464">
    <property type="entry name" value="RodZ_C"/>
    <property type="match status" value="1"/>
</dbReference>
<keyword evidence="2" id="KW-0812">Transmembrane</keyword>
<dbReference type="InterPro" id="IPR025194">
    <property type="entry name" value="RodZ-like_C"/>
</dbReference>
<dbReference type="PANTHER" id="PTHR34475">
    <property type="match status" value="1"/>
</dbReference>
<keyword evidence="2" id="KW-0472">Membrane</keyword>
<dbReference type="EMBL" id="AP014936">
    <property type="protein sequence ID" value="BAU48146.1"/>
    <property type="molecule type" value="Genomic_DNA"/>
</dbReference>
<dbReference type="RefSeq" id="WP_096460688.1">
    <property type="nucleotide sequence ID" value="NZ_AP014936.1"/>
</dbReference>
<dbReference type="Proteomes" id="UP000218899">
    <property type="component" value="Chromosome"/>
</dbReference>
<feature type="transmembrane region" description="Helical" evidence="2">
    <location>
        <begin position="112"/>
        <end position="134"/>
    </location>
</feature>
<dbReference type="Pfam" id="PF13413">
    <property type="entry name" value="HTH_25"/>
    <property type="match status" value="1"/>
</dbReference>
<evidence type="ECO:0000259" key="3">
    <source>
        <dbReference type="Pfam" id="PF13464"/>
    </source>
</evidence>
<dbReference type="InterPro" id="IPR001387">
    <property type="entry name" value="Cro/C1-type_HTH"/>
</dbReference>
<dbReference type="CDD" id="cd00093">
    <property type="entry name" value="HTH_XRE"/>
    <property type="match status" value="1"/>
</dbReference>
<keyword evidence="5" id="KW-1185">Reference proteome</keyword>
<dbReference type="OrthoDB" id="9790252at2"/>
<keyword evidence="2" id="KW-1133">Transmembrane helix</keyword>
<dbReference type="SUPFAM" id="SSF47413">
    <property type="entry name" value="lambda repressor-like DNA-binding domains"/>
    <property type="match status" value="1"/>
</dbReference>
<dbReference type="GO" id="GO:0003677">
    <property type="term" value="F:DNA binding"/>
    <property type="evidence" value="ECO:0007669"/>
    <property type="project" value="InterPro"/>
</dbReference>
<dbReference type="InterPro" id="IPR050400">
    <property type="entry name" value="Bact_Cytoskel_RodZ"/>
</dbReference>
<dbReference type="Gene3D" id="1.10.260.40">
    <property type="entry name" value="lambda repressor-like DNA-binding domains"/>
    <property type="match status" value="1"/>
</dbReference>
<evidence type="ECO:0000256" key="2">
    <source>
        <dbReference type="SAM" id="Phobius"/>
    </source>
</evidence>
<accession>A0A1B4V3K3</accession>
<evidence type="ECO:0000313" key="5">
    <source>
        <dbReference type="Proteomes" id="UP000218899"/>
    </source>
</evidence>
<dbReference type="PANTHER" id="PTHR34475:SF1">
    <property type="entry name" value="CYTOSKELETON PROTEIN RODZ"/>
    <property type="match status" value="1"/>
</dbReference>
<dbReference type="AlphaFoldDB" id="A0A1B4V3K3"/>
<reference evidence="4 5" key="1">
    <citation type="submission" date="2015-08" db="EMBL/GenBank/DDBJ databases">
        <title>Complete genome sequence of Sulfurifustis variabilis.</title>
        <authorList>
            <person name="Miura A."/>
            <person name="Kojima H."/>
            <person name="Fukui M."/>
        </authorList>
    </citation>
    <scope>NUCLEOTIDE SEQUENCE [LARGE SCALE GENOMIC DNA]</scope>
    <source>
        <strain evidence="5">skN76</strain>
    </source>
</reference>
<feature type="region of interest" description="Disordered" evidence="1">
    <location>
        <begin position="1"/>
        <end position="23"/>
    </location>
</feature>
<evidence type="ECO:0000256" key="1">
    <source>
        <dbReference type="SAM" id="MobiDB-lite"/>
    </source>
</evidence>
<protein>
    <submittedName>
        <fullName evidence="4">XRE family transcriptional regulator</fullName>
    </submittedName>
</protein>
<name>A0A1B4V3K3_9GAMM</name>
<feature type="region of interest" description="Disordered" evidence="1">
    <location>
        <begin position="141"/>
        <end position="207"/>
    </location>
</feature>
<gene>
    <name evidence="4" type="ORF">SVA_1584</name>
</gene>
<sequence>MSTTERETIASADRSGPGARLREARTERQLSVERVAAALHLSPRQILALEEDDYDSLPGPTYVRGYLRSYAHYVGLPVDPVLAAFNRLPAATRRVELTAPAPAQQLTSSHALVKLGTVLIAGVVLGLAAIWWAGEDAPPPTAGPYADLSGAEPSPQAEAQLEVTEPATPPGVSEPASASESDKARRVEPTASPAPVEEDETPAALAPDAPRSRLVLYVHQDSWADVRDARQQRLVYDTIEAGRVITLEGVAPLQVFLGNVDGVRVEFEGKPYDATRHKRGQVARFTLGKAP</sequence>
<dbReference type="InterPro" id="IPR010982">
    <property type="entry name" value="Lambda_DNA-bd_dom_sf"/>
</dbReference>
<proteinExistence type="predicted"/>